<sequence>MRIAVLDDYQRVGATLADWESLGDQARIDFFDQPLGEQAAEVLADYEVVCLMRERQPMPAALLAQLKNLRLLVTTGAHNRALDLAAARAQGITVCHTRGGESLHATTELAWALMLAAMRQIPQEDARIRQGLWQASIGRVLHGRVLGLAGLGRLGAQMVPVARAFGMEVVAWSQNLSAERCAEVGVRQVSKEALFAGSDVVSLHLVLSERSRGVVGRAELAAMKKGAVLVNTSRGPLVDEAALLDALRQGRITVGLDVYDIEPLPENHPLRAEKNAVLSPHLGYVTEGSYAQFFPDMVEAIAAWRAGAPVRELR</sequence>
<keyword evidence="8" id="KW-1185">Reference proteome</keyword>
<dbReference type="Gene3D" id="3.40.50.720">
    <property type="entry name" value="NAD(P)-binding Rossmann-like Domain"/>
    <property type="match status" value="2"/>
</dbReference>
<feature type="domain" description="D-isomer specific 2-hydroxyacid dehydrogenase NAD-binding" evidence="6">
    <location>
        <begin position="112"/>
        <end position="283"/>
    </location>
</feature>
<dbReference type="InterPro" id="IPR006140">
    <property type="entry name" value="D-isomer_DH_NAD-bd"/>
</dbReference>
<evidence type="ECO:0000256" key="3">
    <source>
        <dbReference type="ARBA" id="ARBA00023027"/>
    </source>
</evidence>
<evidence type="ECO:0000256" key="2">
    <source>
        <dbReference type="ARBA" id="ARBA00023002"/>
    </source>
</evidence>
<dbReference type="SUPFAM" id="SSF52283">
    <property type="entry name" value="Formate/glycerate dehydrogenase catalytic domain-like"/>
    <property type="match status" value="1"/>
</dbReference>
<dbReference type="AlphaFoldDB" id="A0A1V2H425"/>
<dbReference type="CDD" id="cd12169">
    <property type="entry name" value="PGDH_like_1"/>
    <property type="match status" value="1"/>
</dbReference>
<dbReference type="PROSITE" id="PS00671">
    <property type="entry name" value="D_2_HYDROXYACID_DH_3"/>
    <property type="match status" value="1"/>
</dbReference>
<evidence type="ECO:0000259" key="6">
    <source>
        <dbReference type="Pfam" id="PF02826"/>
    </source>
</evidence>
<comment type="caution">
    <text evidence="7">The sequence shown here is derived from an EMBL/GenBank/DDBJ whole genome shotgun (WGS) entry which is preliminary data.</text>
</comment>
<dbReference type="PANTHER" id="PTHR42789:SF1">
    <property type="entry name" value="D-ISOMER SPECIFIC 2-HYDROXYACID DEHYDROGENASE FAMILY PROTEIN (AFU_ORTHOLOGUE AFUA_6G10090)"/>
    <property type="match status" value="1"/>
</dbReference>
<proteinExistence type="inferred from homology"/>
<evidence type="ECO:0000256" key="4">
    <source>
        <dbReference type="RuleBase" id="RU003719"/>
    </source>
</evidence>
<evidence type="ECO:0000256" key="1">
    <source>
        <dbReference type="ARBA" id="ARBA00005854"/>
    </source>
</evidence>
<dbReference type="InterPro" id="IPR029753">
    <property type="entry name" value="D-isomer_DH_CS"/>
</dbReference>
<dbReference type="GO" id="GO:0051287">
    <property type="term" value="F:NAD binding"/>
    <property type="evidence" value="ECO:0007669"/>
    <property type="project" value="InterPro"/>
</dbReference>
<dbReference type="GO" id="GO:0016616">
    <property type="term" value="F:oxidoreductase activity, acting on the CH-OH group of donors, NAD or NADP as acceptor"/>
    <property type="evidence" value="ECO:0007669"/>
    <property type="project" value="InterPro"/>
</dbReference>
<evidence type="ECO:0000313" key="8">
    <source>
        <dbReference type="Proteomes" id="UP000188879"/>
    </source>
</evidence>
<evidence type="ECO:0000313" key="7">
    <source>
        <dbReference type="EMBL" id="ONG54927.1"/>
    </source>
</evidence>
<dbReference type="InterPro" id="IPR036291">
    <property type="entry name" value="NAD(P)-bd_dom_sf"/>
</dbReference>
<dbReference type="Pfam" id="PF00389">
    <property type="entry name" value="2-Hacid_dh"/>
    <property type="match status" value="1"/>
</dbReference>
<dbReference type="SUPFAM" id="SSF51735">
    <property type="entry name" value="NAD(P)-binding Rossmann-fold domains"/>
    <property type="match status" value="1"/>
</dbReference>
<keyword evidence="3" id="KW-0520">NAD</keyword>
<reference evidence="7 8" key="1">
    <citation type="submission" date="2016-10" db="EMBL/GenBank/DDBJ databases">
        <title>Draft Genome sequence of Roseomonas sp. strain M3.</title>
        <authorList>
            <person name="Subhash Y."/>
            <person name="Lee S."/>
        </authorList>
    </citation>
    <scope>NUCLEOTIDE SEQUENCE [LARGE SCALE GENOMIC DNA]</scope>
    <source>
        <strain evidence="7 8">M3</strain>
    </source>
</reference>
<dbReference type="Pfam" id="PF02826">
    <property type="entry name" value="2-Hacid_dh_C"/>
    <property type="match status" value="1"/>
</dbReference>
<dbReference type="Proteomes" id="UP000188879">
    <property type="component" value="Unassembled WGS sequence"/>
</dbReference>
<comment type="similarity">
    <text evidence="1 4">Belongs to the D-isomer specific 2-hydroxyacid dehydrogenase family.</text>
</comment>
<name>A0A1V2H425_9PROT</name>
<gene>
    <name evidence="7" type="ORF">BKE38_09785</name>
</gene>
<dbReference type="OrthoDB" id="9793626at2"/>
<accession>A0A1V2H425</accession>
<feature type="domain" description="D-isomer specific 2-hydroxyacid dehydrogenase catalytic" evidence="5">
    <location>
        <begin position="18"/>
        <end position="311"/>
    </location>
</feature>
<protein>
    <submittedName>
        <fullName evidence="7">Hydroxyacid dehydrogenase</fullName>
    </submittedName>
</protein>
<dbReference type="InterPro" id="IPR006139">
    <property type="entry name" value="D-isomer_2_OHA_DH_cat_dom"/>
</dbReference>
<dbReference type="PANTHER" id="PTHR42789">
    <property type="entry name" value="D-ISOMER SPECIFIC 2-HYDROXYACID DEHYDROGENASE FAMILY PROTEIN (AFU_ORTHOLOGUE AFUA_6G10090)"/>
    <property type="match status" value="1"/>
</dbReference>
<organism evidence="7 8">
    <name type="scientific">Teichococcus deserti</name>
    <dbReference type="NCBI Taxonomy" id="1817963"/>
    <lineage>
        <taxon>Bacteria</taxon>
        <taxon>Pseudomonadati</taxon>
        <taxon>Pseudomonadota</taxon>
        <taxon>Alphaproteobacteria</taxon>
        <taxon>Acetobacterales</taxon>
        <taxon>Roseomonadaceae</taxon>
        <taxon>Roseomonas</taxon>
    </lineage>
</organism>
<dbReference type="EMBL" id="MLCO01000078">
    <property type="protein sequence ID" value="ONG54927.1"/>
    <property type="molecule type" value="Genomic_DNA"/>
</dbReference>
<keyword evidence="2 4" id="KW-0560">Oxidoreductase</keyword>
<evidence type="ECO:0000259" key="5">
    <source>
        <dbReference type="Pfam" id="PF00389"/>
    </source>
</evidence>
<dbReference type="RefSeq" id="WP_076957172.1">
    <property type="nucleotide sequence ID" value="NZ_MLCO01000078.1"/>
</dbReference>
<dbReference type="InterPro" id="IPR050857">
    <property type="entry name" value="D-2-hydroxyacid_DH"/>
</dbReference>